<gene>
    <name evidence="1" type="ORF">N0B48_01400</name>
</gene>
<sequence>MLNGINKIAILILFHRVIGSNGELEGYAGRSGESKNYW</sequence>
<dbReference type="SUPFAM" id="SSF46767">
    <property type="entry name" value="Methylated DNA-protein cysteine methyltransferase, C-terminal domain"/>
    <property type="match status" value="1"/>
</dbReference>
<organism evidence="1 2">
    <name type="scientific">Chryseobacterium herbae</name>
    <dbReference type="NCBI Taxonomy" id="2976476"/>
    <lineage>
        <taxon>Bacteria</taxon>
        <taxon>Pseudomonadati</taxon>
        <taxon>Bacteroidota</taxon>
        <taxon>Flavobacteriia</taxon>
        <taxon>Flavobacteriales</taxon>
        <taxon>Weeksellaceae</taxon>
        <taxon>Chryseobacterium group</taxon>
        <taxon>Chryseobacterium</taxon>
    </lineage>
</organism>
<proteinExistence type="predicted"/>
<evidence type="ECO:0000313" key="2">
    <source>
        <dbReference type="Proteomes" id="UP001525566"/>
    </source>
</evidence>
<dbReference type="Proteomes" id="UP001525566">
    <property type="component" value="Unassembled WGS sequence"/>
</dbReference>
<name>A0ABT2INY9_9FLAO</name>
<dbReference type="EMBL" id="JAOAMU010000001">
    <property type="protein sequence ID" value="MCT2560535.1"/>
    <property type="molecule type" value="Genomic_DNA"/>
</dbReference>
<keyword evidence="2" id="KW-1185">Reference proteome</keyword>
<accession>A0ABT2INY9</accession>
<evidence type="ECO:0000313" key="1">
    <source>
        <dbReference type="EMBL" id="MCT2560535.1"/>
    </source>
</evidence>
<reference evidence="1 2" key="1">
    <citation type="submission" date="2022-09" db="EMBL/GenBank/DDBJ databases">
        <title>Chryseobacterium oleae sp.nov., isolated from the inter-root soil of Pyrola calliantha H. Andr. in Tibet.</title>
        <authorList>
            <person name="Li Z."/>
        </authorList>
    </citation>
    <scope>NUCLEOTIDE SEQUENCE [LARGE SCALE GENOMIC DNA]</scope>
    <source>
        <strain evidence="2">pc1-10</strain>
    </source>
</reference>
<dbReference type="InterPro" id="IPR036217">
    <property type="entry name" value="MethylDNA_cys_MeTrfase_DNAb"/>
</dbReference>
<comment type="caution">
    <text evidence="1">The sequence shown here is derived from an EMBL/GenBank/DDBJ whole genome shotgun (WGS) entry which is preliminary data.</text>
</comment>
<protein>
    <submittedName>
        <fullName evidence="1">MGMT family protein</fullName>
    </submittedName>
</protein>